<evidence type="ECO:0000313" key="10">
    <source>
        <dbReference type="Proteomes" id="UP001321498"/>
    </source>
</evidence>
<evidence type="ECO:0000256" key="7">
    <source>
        <dbReference type="ARBA" id="ARBA00023239"/>
    </source>
</evidence>
<dbReference type="InterPro" id="IPR003738">
    <property type="entry name" value="SRAP"/>
</dbReference>
<dbReference type="EMBL" id="AP027731">
    <property type="protein sequence ID" value="BDZ46706.1"/>
    <property type="molecule type" value="Genomic_DNA"/>
</dbReference>
<protein>
    <recommendedName>
        <fullName evidence="8">Abasic site processing protein</fullName>
        <ecNumber evidence="8">3.4.-.-</ecNumber>
    </recommendedName>
</protein>
<keyword evidence="5" id="KW-0190">Covalent protein-DNA linkage</keyword>
<evidence type="ECO:0000256" key="1">
    <source>
        <dbReference type="ARBA" id="ARBA00008136"/>
    </source>
</evidence>
<dbReference type="InterPro" id="IPR036590">
    <property type="entry name" value="SRAP-like"/>
</dbReference>
<evidence type="ECO:0000313" key="9">
    <source>
        <dbReference type="EMBL" id="BDZ46706.1"/>
    </source>
</evidence>
<evidence type="ECO:0000256" key="8">
    <source>
        <dbReference type="RuleBase" id="RU364100"/>
    </source>
</evidence>
<sequence length="224" mass="24862">MCGRYVVTKAVTDLLPDLLGDFEDLPDDYNVAPTESVPVVRERHGEKSLVPASWGFRAAWMDEKKKRPINARIETVATSGMWRRAFATSRCIVPALGYYEWTVTPTGKQPHFIHEPNGALAMAGVLGVWPDPTKPEDDPDRWRLSMAVITRDAHVAPGEVHDRMPACLTPDAFGDWLDGDLSPDDLLHLLDRSSAAVAEQLTHFEVSRAVNSVRNDGPQLIEPL</sequence>
<evidence type="ECO:0000256" key="3">
    <source>
        <dbReference type="ARBA" id="ARBA00022763"/>
    </source>
</evidence>
<organism evidence="9 10">
    <name type="scientific">Naasia aerilata</name>
    <dbReference type="NCBI Taxonomy" id="1162966"/>
    <lineage>
        <taxon>Bacteria</taxon>
        <taxon>Bacillati</taxon>
        <taxon>Actinomycetota</taxon>
        <taxon>Actinomycetes</taxon>
        <taxon>Micrococcales</taxon>
        <taxon>Microbacteriaceae</taxon>
        <taxon>Naasia</taxon>
    </lineage>
</organism>
<keyword evidence="3" id="KW-0227">DNA damage</keyword>
<dbReference type="RefSeq" id="WP_286276714.1">
    <property type="nucleotide sequence ID" value="NZ_AP027731.1"/>
</dbReference>
<dbReference type="PANTHER" id="PTHR13604">
    <property type="entry name" value="DC12-RELATED"/>
    <property type="match status" value="1"/>
</dbReference>
<keyword evidence="2 8" id="KW-0645">Protease</keyword>
<dbReference type="Proteomes" id="UP001321498">
    <property type="component" value="Chromosome"/>
</dbReference>
<dbReference type="Pfam" id="PF02586">
    <property type="entry name" value="SRAP"/>
    <property type="match status" value="1"/>
</dbReference>
<keyword evidence="7" id="KW-0456">Lyase</keyword>
<accession>A0ABN6XP16</accession>
<keyword evidence="10" id="KW-1185">Reference proteome</keyword>
<evidence type="ECO:0000256" key="4">
    <source>
        <dbReference type="ARBA" id="ARBA00022801"/>
    </source>
</evidence>
<proteinExistence type="inferred from homology"/>
<dbReference type="PANTHER" id="PTHR13604:SF0">
    <property type="entry name" value="ABASIC SITE PROCESSING PROTEIN HMCES"/>
    <property type="match status" value="1"/>
</dbReference>
<keyword evidence="4 8" id="KW-0378">Hydrolase</keyword>
<comment type="similarity">
    <text evidence="1 8">Belongs to the SOS response-associated peptidase family.</text>
</comment>
<reference evidence="10" key="1">
    <citation type="journal article" date="2019" name="Int. J. Syst. Evol. Microbiol.">
        <title>The Global Catalogue of Microorganisms (GCM) 10K type strain sequencing project: providing services to taxonomists for standard genome sequencing and annotation.</title>
        <authorList>
            <consortium name="The Broad Institute Genomics Platform"/>
            <consortium name="The Broad Institute Genome Sequencing Center for Infectious Disease"/>
            <person name="Wu L."/>
            <person name="Ma J."/>
        </authorList>
    </citation>
    <scope>NUCLEOTIDE SEQUENCE [LARGE SCALE GENOMIC DNA]</scope>
    <source>
        <strain evidence="10">NBRC 108725</strain>
    </source>
</reference>
<dbReference type="SUPFAM" id="SSF143081">
    <property type="entry name" value="BB1717-like"/>
    <property type="match status" value="1"/>
</dbReference>
<keyword evidence="6" id="KW-0238">DNA-binding</keyword>
<dbReference type="Gene3D" id="3.90.1680.10">
    <property type="entry name" value="SOS response associated peptidase-like"/>
    <property type="match status" value="1"/>
</dbReference>
<dbReference type="EC" id="3.4.-.-" evidence="8"/>
<evidence type="ECO:0000256" key="6">
    <source>
        <dbReference type="ARBA" id="ARBA00023125"/>
    </source>
</evidence>
<evidence type="ECO:0000256" key="5">
    <source>
        <dbReference type="ARBA" id="ARBA00023124"/>
    </source>
</evidence>
<name>A0ABN6XP16_9MICO</name>
<evidence type="ECO:0000256" key="2">
    <source>
        <dbReference type="ARBA" id="ARBA00022670"/>
    </source>
</evidence>
<gene>
    <name evidence="9" type="ORF">GCM10025866_26150</name>
</gene>